<dbReference type="InterPro" id="IPR015813">
    <property type="entry name" value="Pyrv/PenolPyrv_kinase-like_dom"/>
</dbReference>
<dbReference type="EC" id="4.1.2.58" evidence="5"/>
<comment type="caution">
    <text evidence="5">The sequence shown here is derived from an EMBL/GenBank/DDBJ whole genome shotgun (WGS) entry which is preliminary data.</text>
</comment>
<keyword evidence="6" id="KW-1185">Reference proteome</keyword>
<evidence type="ECO:0000313" key="6">
    <source>
        <dbReference type="Proteomes" id="UP001189915"/>
    </source>
</evidence>
<accession>A0AAD2BB09</accession>
<evidence type="ECO:0000259" key="4">
    <source>
        <dbReference type="Pfam" id="PF03328"/>
    </source>
</evidence>
<comment type="similarity">
    <text evidence="1">Belongs to the HpcH/HpaI aldolase family.</text>
</comment>
<evidence type="ECO:0000256" key="3">
    <source>
        <dbReference type="ARBA" id="ARBA00023239"/>
    </source>
</evidence>
<dbReference type="GO" id="GO:0046872">
    <property type="term" value="F:metal ion binding"/>
    <property type="evidence" value="ECO:0007669"/>
    <property type="project" value="UniProtKB-KW"/>
</dbReference>
<dbReference type="InterPro" id="IPR050251">
    <property type="entry name" value="HpcH-HpaI_aldolase"/>
</dbReference>
<sequence>MKNESPIVNRFKAAIAGASVPVGTWLMSGAASTAEALGHAGFDWLVIDMEHVPIEFRDTWQLLQAVACTNAMPVVRLAANDAVLAKRALDMGAPTLMFPFVQNAEDARRAVASAKYPPEGTRGYAAMHRASRYGTWSRYSVEINDATACIVQLETPEAIAQLEEIAAVPGVDALFVGPGDLSAALGEIGNLQNERVQTMIFDAARRARAIGKPIGIVGPHPEMVGTFIQAGFNFVAIASDLGMMMRQAQAFLGQVKGQAVVTASAGPY</sequence>
<feature type="domain" description="HpcH/HpaI aldolase/citrate lyase" evidence="4">
    <location>
        <begin position="23"/>
        <end position="244"/>
    </location>
</feature>
<dbReference type="InterPro" id="IPR005000">
    <property type="entry name" value="Aldolase/citrate-lyase_domain"/>
</dbReference>
<dbReference type="GO" id="GO:0016832">
    <property type="term" value="F:aldehyde-lyase activity"/>
    <property type="evidence" value="ECO:0007669"/>
    <property type="project" value="TreeGrafter"/>
</dbReference>
<keyword evidence="2" id="KW-0479">Metal-binding</keyword>
<protein>
    <submittedName>
        <fullName evidence="5">2-dehydro-3,6-dideoxy-6-sulfogluconate aldolase</fullName>
        <ecNumber evidence="5">4.1.2.58</ecNumber>
    </submittedName>
</protein>
<dbReference type="AlphaFoldDB" id="A0AAD2BB09"/>
<keyword evidence="3 5" id="KW-0456">Lyase</keyword>
<dbReference type="GO" id="GO:0005737">
    <property type="term" value="C:cytoplasm"/>
    <property type="evidence" value="ECO:0007669"/>
    <property type="project" value="TreeGrafter"/>
</dbReference>
<evidence type="ECO:0000313" key="5">
    <source>
        <dbReference type="EMBL" id="CAJ0702770.1"/>
    </source>
</evidence>
<evidence type="ECO:0000256" key="2">
    <source>
        <dbReference type="ARBA" id="ARBA00022723"/>
    </source>
</evidence>
<reference evidence="5 6" key="1">
    <citation type="submission" date="2023-07" db="EMBL/GenBank/DDBJ databases">
        <authorList>
            <person name="Peeters C."/>
        </authorList>
    </citation>
    <scope>NUCLEOTIDE SEQUENCE [LARGE SCALE GENOMIC DNA]</scope>
    <source>
        <strain evidence="5 6">LMG 18091</strain>
    </source>
</reference>
<dbReference type="InterPro" id="IPR040442">
    <property type="entry name" value="Pyrv_kinase-like_dom_sf"/>
</dbReference>
<dbReference type="SUPFAM" id="SSF51621">
    <property type="entry name" value="Phosphoenolpyruvate/pyruvate domain"/>
    <property type="match status" value="1"/>
</dbReference>
<dbReference type="PANTHER" id="PTHR30502:SF0">
    <property type="entry name" value="PHOSPHOENOLPYRUVATE CARBOXYLASE FAMILY PROTEIN"/>
    <property type="match status" value="1"/>
</dbReference>
<dbReference type="PANTHER" id="PTHR30502">
    <property type="entry name" value="2-KETO-3-DEOXY-L-RHAMNONATE ALDOLASE"/>
    <property type="match status" value="1"/>
</dbReference>
<dbReference type="EMBL" id="CATWAF010000005">
    <property type="protein sequence ID" value="CAJ0702770.1"/>
    <property type="molecule type" value="Genomic_DNA"/>
</dbReference>
<organism evidence="5 6">
    <name type="scientific">Ralstonia wenshanensis</name>
    <dbReference type="NCBI Taxonomy" id="2842456"/>
    <lineage>
        <taxon>Bacteria</taxon>
        <taxon>Pseudomonadati</taxon>
        <taxon>Pseudomonadota</taxon>
        <taxon>Betaproteobacteria</taxon>
        <taxon>Burkholderiales</taxon>
        <taxon>Burkholderiaceae</taxon>
        <taxon>Ralstonia</taxon>
    </lineage>
</organism>
<evidence type="ECO:0000256" key="1">
    <source>
        <dbReference type="ARBA" id="ARBA00005568"/>
    </source>
</evidence>
<dbReference type="RefSeq" id="WP_316870972.1">
    <property type="nucleotide sequence ID" value="NZ_CATWAF010000005.1"/>
</dbReference>
<gene>
    <name evidence="5" type="ORF">LMG18091_03767</name>
</gene>
<dbReference type="Gene3D" id="3.20.20.60">
    <property type="entry name" value="Phosphoenolpyruvate-binding domains"/>
    <property type="match status" value="1"/>
</dbReference>
<proteinExistence type="inferred from homology"/>
<name>A0AAD2BB09_9RALS</name>
<dbReference type="Pfam" id="PF03328">
    <property type="entry name" value="HpcH_HpaI"/>
    <property type="match status" value="1"/>
</dbReference>
<dbReference type="Proteomes" id="UP001189915">
    <property type="component" value="Unassembled WGS sequence"/>
</dbReference>